<dbReference type="InterPro" id="IPR011011">
    <property type="entry name" value="Znf_FYVE_PHD"/>
</dbReference>
<keyword evidence="7" id="KW-0539">Nucleus</keyword>
<dbReference type="Gene3D" id="3.10.330.70">
    <property type="match status" value="1"/>
</dbReference>
<dbReference type="EMBL" id="BTRK01000002">
    <property type="protein sequence ID" value="GMR36550.1"/>
    <property type="molecule type" value="Genomic_DNA"/>
</dbReference>
<keyword evidence="2" id="KW-0479">Metal-binding</keyword>
<evidence type="ECO:0000259" key="10">
    <source>
        <dbReference type="PROSITE" id="PS51184"/>
    </source>
</evidence>
<dbReference type="SMART" id="SM00558">
    <property type="entry name" value="JmjC"/>
    <property type="match status" value="1"/>
</dbReference>
<dbReference type="AlphaFoldDB" id="A0AAN4ZF65"/>
<name>A0AAN4ZF65_9BILA</name>
<dbReference type="Pfam" id="PF02373">
    <property type="entry name" value="JmjC"/>
    <property type="match status" value="1"/>
</dbReference>
<protein>
    <recommendedName>
        <fullName evidence="13">[Histone H3]-trimethyl-L-lysine(9) demethylase</fullName>
    </recommendedName>
</protein>
<dbReference type="SMART" id="SM00545">
    <property type="entry name" value="JmjN"/>
    <property type="match status" value="1"/>
</dbReference>
<dbReference type="Proteomes" id="UP001328107">
    <property type="component" value="Unassembled WGS sequence"/>
</dbReference>
<feature type="compositionally biased region" description="Basic residues" evidence="8">
    <location>
        <begin position="824"/>
        <end position="836"/>
    </location>
</feature>
<feature type="region of interest" description="Disordered" evidence="8">
    <location>
        <begin position="816"/>
        <end position="836"/>
    </location>
</feature>
<dbReference type="PANTHER" id="PTHR10694:SF129">
    <property type="entry name" value="LYSINE-SPECIFIC DEMETHYLASE 4B-RELATED"/>
    <property type="match status" value="1"/>
</dbReference>
<sequence>MPVYSTNRRTENTICYLSEKSDDATAPSYTFYPTMADIENFPRMIERIEQETSAGSRCGIIKIVPPEGWKPRKQGYTNKHIGHTQISRPVIETFSSATRQKCYTKDVSVYKPKWTWNELQTYATKNKLLLPKETLKNRREVDRLLWDSMLKENAPEPIYGADTEGSLYDDDVKTLNMSHLGTILDDIKHTRMPGVTTTYLYFGMWRTMFPWHAEDVDLYSINYLHHGASKNWWAVPPEAADLFERMMHQLFREDAEMCSAFLRHKNFIVHPEILTRNGIPFSMTTQEKGQFIVTFPRGYHMGYNTGNNVAESTNFASNRWVDFGMNYVPCQCKKDSVIIDVDSFVSKYREENLYEKWSRYWGSITTDGSRKKAIAQGKYCLNLNDWMYSNHENNLYEEKQHNERRSKHFPHCAICEPFLPTACCRYSGDIPSKSRRFVTFNLFTKRDEESVFDSEEDVERKRKEKLMIMGEEGGGGTQLTPDHPITDPIESTILVCQNCKVSVHEDCYAKREAYDDRDENTPWKCVRCCERDETIIRTASCVLCELRGGALVRAVLGSTPSYVHVFCALAHRRSFFIDPLHRRDRVYIQPPPKYGENERYMRKLSEAAYRDVPRPWDSIANRYRCQICDSLGEGLMVCKTCAMEEDKDADIVHSTCARAVGMRVERRTFPDLVVVFCHKHEDEERRKSKLDVGMEVEVDEEESEEKRRGRVVGYVEEEGEDASRNTLCSVEFENYEESFTTEESDIVECWCDNCDGKTHAVDSPILVLWNDGKKYPAYYRGPAPPSKYAIQFSGREGRTEIIPFERVRLYEPQLDDISLPSPAKKPKKSRRSLYRL</sequence>
<feature type="domain" description="JmjC" evidence="10">
    <location>
        <begin position="162"/>
        <end position="332"/>
    </location>
</feature>
<gene>
    <name evidence="11" type="ORF">PMAYCL1PPCAC_06745</name>
</gene>
<evidence type="ECO:0000256" key="4">
    <source>
        <dbReference type="ARBA" id="ARBA00022833"/>
    </source>
</evidence>
<feature type="domain" description="JmjN" evidence="9">
    <location>
        <begin position="28"/>
        <end position="72"/>
    </location>
</feature>
<keyword evidence="12" id="KW-1185">Reference proteome</keyword>
<evidence type="ECO:0000256" key="6">
    <source>
        <dbReference type="ARBA" id="ARBA00022964"/>
    </source>
</evidence>
<dbReference type="InterPro" id="IPR003347">
    <property type="entry name" value="JmjC_dom"/>
</dbReference>
<organism evidence="11 12">
    <name type="scientific">Pristionchus mayeri</name>
    <dbReference type="NCBI Taxonomy" id="1317129"/>
    <lineage>
        <taxon>Eukaryota</taxon>
        <taxon>Metazoa</taxon>
        <taxon>Ecdysozoa</taxon>
        <taxon>Nematoda</taxon>
        <taxon>Chromadorea</taxon>
        <taxon>Rhabditida</taxon>
        <taxon>Rhabditina</taxon>
        <taxon>Diplogasteromorpha</taxon>
        <taxon>Diplogasteroidea</taxon>
        <taxon>Neodiplogasteridae</taxon>
        <taxon>Pristionchus</taxon>
    </lineage>
</organism>
<dbReference type="Pfam" id="PF13831">
    <property type="entry name" value="PHD_2"/>
    <property type="match status" value="1"/>
</dbReference>
<proteinExistence type="predicted"/>
<dbReference type="GO" id="GO:0032454">
    <property type="term" value="F:histone H3K9 demethylase activity"/>
    <property type="evidence" value="ECO:0007669"/>
    <property type="project" value="TreeGrafter"/>
</dbReference>
<evidence type="ECO:0008006" key="13">
    <source>
        <dbReference type="Google" id="ProtNLM"/>
    </source>
</evidence>
<evidence type="ECO:0000256" key="3">
    <source>
        <dbReference type="ARBA" id="ARBA00022771"/>
    </source>
</evidence>
<dbReference type="InterPro" id="IPR019787">
    <property type="entry name" value="Znf_PHD-finger"/>
</dbReference>
<evidence type="ECO:0000256" key="1">
    <source>
        <dbReference type="ARBA" id="ARBA00004123"/>
    </source>
</evidence>
<reference evidence="12" key="1">
    <citation type="submission" date="2022-10" db="EMBL/GenBank/DDBJ databases">
        <title>Genome assembly of Pristionchus species.</title>
        <authorList>
            <person name="Yoshida K."/>
            <person name="Sommer R.J."/>
        </authorList>
    </citation>
    <scope>NUCLEOTIDE SEQUENCE [LARGE SCALE GENOMIC DNA]</scope>
    <source>
        <strain evidence="12">RS5460</strain>
    </source>
</reference>
<keyword evidence="6" id="KW-0560">Oxidoreductase</keyword>
<dbReference type="PROSITE" id="PS51184">
    <property type="entry name" value="JMJC"/>
    <property type="match status" value="1"/>
</dbReference>
<dbReference type="Pfam" id="PF02375">
    <property type="entry name" value="JmjN"/>
    <property type="match status" value="1"/>
</dbReference>
<evidence type="ECO:0000313" key="11">
    <source>
        <dbReference type="EMBL" id="GMR36550.1"/>
    </source>
</evidence>
<comment type="caution">
    <text evidence="11">The sequence shown here is derived from an EMBL/GenBank/DDBJ whole genome shotgun (WGS) entry which is preliminary data.</text>
</comment>
<accession>A0AAN4ZF65</accession>
<dbReference type="PROSITE" id="PS51183">
    <property type="entry name" value="JMJN"/>
    <property type="match status" value="1"/>
</dbReference>
<dbReference type="Gene3D" id="2.60.120.650">
    <property type="entry name" value="Cupin"/>
    <property type="match status" value="1"/>
</dbReference>
<keyword evidence="6" id="KW-0223">Dioxygenase</keyword>
<keyword evidence="4" id="KW-0862">Zinc</keyword>
<evidence type="ECO:0000256" key="8">
    <source>
        <dbReference type="SAM" id="MobiDB-lite"/>
    </source>
</evidence>
<keyword evidence="5" id="KW-0156">Chromatin regulator</keyword>
<dbReference type="SUPFAM" id="SSF51197">
    <property type="entry name" value="Clavaminate synthase-like"/>
    <property type="match status" value="1"/>
</dbReference>
<dbReference type="GO" id="GO:0005634">
    <property type="term" value="C:nucleus"/>
    <property type="evidence" value="ECO:0007669"/>
    <property type="project" value="UniProtKB-SubCell"/>
</dbReference>
<dbReference type="GO" id="GO:0051864">
    <property type="term" value="F:histone H3K36 demethylase activity"/>
    <property type="evidence" value="ECO:0007669"/>
    <property type="project" value="TreeGrafter"/>
</dbReference>
<evidence type="ECO:0000256" key="5">
    <source>
        <dbReference type="ARBA" id="ARBA00022853"/>
    </source>
</evidence>
<dbReference type="GO" id="GO:0008270">
    <property type="term" value="F:zinc ion binding"/>
    <property type="evidence" value="ECO:0007669"/>
    <property type="project" value="UniProtKB-KW"/>
</dbReference>
<dbReference type="GO" id="GO:0010468">
    <property type="term" value="P:regulation of gene expression"/>
    <property type="evidence" value="ECO:0007669"/>
    <property type="project" value="TreeGrafter"/>
</dbReference>
<comment type="subcellular location">
    <subcellularLocation>
        <location evidence="1">Nucleus</location>
    </subcellularLocation>
</comment>
<dbReference type="InterPro" id="IPR003349">
    <property type="entry name" value="JmjN"/>
</dbReference>
<dbReference type="SUPFAM" id="SSF57903">
    <property type="entry name" value="FYVE/PHD zinc finger"/>
    <property type="match status" value="1"/>
</dbReference>
<dbReference type="GO" id="GO:0000785">
    <property type="term" value="C:chromatin"/>
    <property type="evidence" value="ECO:0007669"/>
    <property type="project" value="TreeGrafter"/>
</dbReference>
<evidence type="ECO:0000256" key="7">
    <source>
        <dbReference type="ARBA" id="ARBA00023242"/>
    </source>
</evidence>
<dbReference type="PANTHER" id="PTHR10694">
    <property type="entry name" value="LYSINE-SPECIFIC DEMETHYLASE"/>
    <property type="match status" value="1"/>
</dbReference>
<keyword evidence="3" id="KW-0863">Zinc-finger</keyword>
<evidence type="ECO:0000259" key="9">
    <source>
        <dbReference type="PROSITE" id="PS51183"/>
    </source>
</evidence>
<evidence type="ECO:0000256" key="2">
    <source>
        <dbReference type="ARBA" id="ARBA00022723"/>
    </source>
</evidence>
<evidence type="ECO:0000313" key="12">
    <source>
        <dbReference type="Proteomes" id="UP001328107"/>
    </source>
</evidence>